<gene>
    <name evidence="1" type="ORF">FQN60_014495</name>
</gene>
<reference evidence="1 2" key="1">
    <citation type="submission" date="2019-08" db="EMBL/GenBank/DDBJ databases">
        <title>A chromosome-level genome assembly, high-density linkage maps, and genome scans reveal the genomic architecture of hybrid incompatibilities underlying speciation via character displacement in darters (Percidae: Etheostominae).</title>
        <authorList>
            <person name="Moran R.L."/>
            <person name="Catchen J.M."/>
            <person name="Fuller R.C."/>
        </authorList>
    </citation>
    <scope>NUCLEOTIDE SEQUENCE [LARGE SCALE GENOMIC DNA]</scope>
    <source>
        <strain evidence="1">EspeVRDwgs_2016</strain>
        <tissue evidence="1">Muscle</tissue>
    </source>
</reference>
<sequence length="76" mass="8636">MTKRIYTGAVLTHPKKVNTRFIEFYSELYTSNCNHDTDEIRLLLSGLNLPHFSSEAKAVLDKAECRDSRSNCGISK</sequence>
<evidence type="ECO:0000313" key="2">
    <source>
        <dbReference type="Proteomes" id="UP000327493"/>
    </source>
</evidence>
<name>A0A5J5DDN1_9PERO</name>
<keyword evidence="2" id="KW-1185">Reference proteome</keyword>
<organism evidence="1 2">
    <name type="scientific">Etheostoma spectabile</name>
    <name type="common">orangethroat darter</name>
    <dbReference type="NCBI Taxonomy" id="54343"/>
    <lineage>
        <taxon>Eukaryota</taxon>
        <taxon>Metazoa</taxon>
        <taxon>Chordata</taxon>
        <taxon>Craniata</taxon>
        <taxon>Vertebrata</taxon>
        <taxon>Euteleostomi</taxon>
        <taxon>Actinopterygii</taxon>
        <taxon>Neopterygii</taxon>
        <taxon>Teleostei</taxon>
        <taxon>Neoteleostei</taxon>
        <taxon>Acanthomorphata</taxon>
        <taxon>Eupercaria</taxon>
        <taxon>Perciformes</taxon>
        <taxon>Percoidei</taxon>
        <taxon>Percidae</taxon>
        <taxon>Etheostomatinae</taxon>
        <taxon>Etheostoma</taxon>
    </lineage>
</organism>
<dbReference type="AlphaFoldDB" id="A0A5J5DDN1"/>
<accession>A0A5J5DDN1</accession>
<evidence type="ECO:0000313" key="1">
    <source>
        <dbReference type="EMBL" id="KAA8590561.1"/>
    </source>
</evidence>
<protein>
    <submittedName>
        <fullName evidence="1">Uncharacterized protein</fullName>
    </submittedName>
</protein>
<dbReference type="Proteomes" id="UP000327493">
    <property type="component" value="Chromosome 8"/>
</dbReference>
<comment type="caution">
    <text evidence="1">The sequence shown here is derived from an EMBL/GenBank/DDBJ whole genome shotgun (WGS) entry which is preliminary data.</text>
</comment>
<proteinExistence type="predicted"/>
<dbReference type="EMBL" id="VOFY01000008">
    <property type="protein sequence ID" value="KAA8590561.1"/>
    <property type="molecule type" value="Genomic_DNA"/>
</dbReference>